<dbReference type="Gene3D" id="3.10.350.10">
    <property type="entry name" value="LysM domain"/>
    <property type="match status" value="2"/>
</dbReference>
<evidence type="ECO:0000256" key="1">
    <source>
        <dbReference type="SAM" id="SignalP"/>
    </source>
</evidence>
<dbReference type="InterPro" id="IPR036779">
    <property type="entry name" value="LysM_dom_sf"/>
</dbReference>
<evidence type="ECO:0000313" key="3">
    <source>
        <dbReference type="EMBL" id="RYR17255.1"/>
    </source>
</evidence>
<dbReference type="SMART" id="SM00257">
    <property type="entry name" value="LysM"/>
    <property type="match status" value="2"/>
</dbReference>
<feature type="chain" id="PRO_5036113041" description="LysM domain-containing protein" evidence="1">
    <location>
        <begin position="24"/>
        <end position="387"/>
    </location>
</feature>
<dbReference type="EMBL" id="SDMP01000013">
    <property type="protein sequence ID" value="RYR17255.1"/>
    <property type="molecule type" value="Genomic_DNA"/>
</dbReference>
<reference evidence="3 4" key="1">
    <citation type="submission" date="2019-01" db="EMBL/GenBank/DDBJ databases">
        <title>Sequencing of cultivated peanut Arachis hypogaea provides insights into genome evolution and oil improvement.</title>
        <authorList>
            <person name="Chen X."/>
        </authorList>
    </citation>
    <scope>NUCLEOTIDE SEQUENCE [LARGE SCALE GENOMIC DNA]</scope>
    <source>
        <strain evidence="4">cv. Fuhuasheng</strain>
        <strain evidence="3">GDAAS-fuhuasheng2018</strain>
        <tissue evidence="3">Leaves</tissue>
    </source>
</reference>
<dbReference type="Proteomes" id="UP000289738">
    <property type="component" value="Chromosome B03"/>
</dbReference>
<dbReference type="Pfam" id="PF01476">
    <property type="entry name" value="LysM"/>
    <property type="match status" value="2"/>
</dbReference>
<dbReference type="PROSITE" id="PS51782">
    <property type="entry name" value="LYSM"/>
    <property type="match status" value="2"/>
</dbReference>
<dbReference type="EMBL" id="SDMP01000013">
    <property type="protein sequence ID" value="RYR17254.1"/>
    <property type="molecule type" value="Genomic_DNA"/>
</dbReference>
<feature type="domain" description="LysM" evidence="2">
    <location>
        <begin position="175"/>
        <end position="219"/>
    </location>
</feature>
<dbReference type="InterPro" id="IPR018392">
    <property type="entry name" value="LysM"/>
</dbReference>
<dbReference type="PANTHER" id="PTHR33734">
    <property type="entry name" value="LYSM DOMAIN-CONTAINING GPI-ANCHORED PROTEIN 2"/>
    <property type="match status" value="1"/>
</dbReference>
<evidence type="ECO:0000259" key="2">
    <source>
        <dbReference type="PROSITE" id="PS51782"/>
    </source>
</evidence>
<dbReference type="SUPFAM" id="SSF54106">
    <property type="entry name" value="LysM domain"/>
    <property type="match status" value="1"/>
</dbReference>
<evidence type="ECO:0000313" key="4">
    <source>
        <dbReference type="Proteomes" id="UP000289738"/>
    </source>
</evidence>
<keyword evidence="4" id="KW-1185">Reference proteome</keyword>
<protein>
    <recommendedName>
        <fullName evidence="2">LysM domain-containing protein</fullName>
    </recommendedName>
</protein>
<sequence length="387" mass="41829">MGKSALWLTTFTLVLTGFLTARAQPEANFKCSSSTNATCRALIDYFSQNATTLRDIQKLFNVKHLPDLLGANANTIPENASGSYSVAPKQVVRIPFPCKCSNGTGLSNHVPLYKIKPGDGLDYIARTVFAGVVTYQQIQKANNISDANKIIAGDSIWIPLPCSCDSVGGSSVVHYAYIVPIGSSVEGIAQEFGTTEQIILSLNGIDDPKKLQAQQVIDVPLKESHPLWYIKSTEVYNILVPQVLKQFHGLPSAGFKLHLRLHCQRMRKMQMRLQQQLCYRLQCEPSQLKPTGGKWSVCPSMKCTGNLTIGNLTSASDDPCNRTFCAYAGYSFKRINTILANESTCPAPAPAPSGGSVGPGGSGSGASRTTFGLIIVLHFILLALCLL</sequence>
<comment type="caution">
    <text evidence="3">The sequence shown here is derived from an EMBL/GenBank/DDBJ whole genome shotgun (WGS) entry which is preliminary data.</text>
</comment>
<proteinExistence type="predicted"/>
<feature type="signal peptide" evidence="1">
    <location>
        <begin position="1"/>
        <end position="23"/>
    </location>
</feature>
<accession>A0A444ZSU2</accession>
<gene>
    <name evidence="3" type="ORF">Ahy_B03g062025</name>
</gene>
<dbReference type="STRING" id="3818.A0A444ZSU2"/>
<dbReference type="CDD" id="cd00118">
    <property type="entry name" value="LysM"/>
    <property type="match status" value="2"/>
</dbReference>
<keyword evidence="1" id="KW-0732">Signal</keyword>
<organism evidence="3 4">
    <name type="scientific">Arachis hypogaea</name>
    <name type="common">Peanut</name>
    <dbReference type="NCBI Taxonomy" id="3818"/>
    <lineage>
        <taxon>Eukaryota</taxon>
        <taxon>Viridiplantae</taxon>
        <taxon>Streptophyta</taxon>
        <taxon>Embryophyta</taxon>
        <taxon>Tracheophyta</taxon>
        <taxon>Spermatophyta</taxon>
        <taxon>Magnoliopsida</taxon>
        <taxon>eudicotyledons</taxon>
        <taxon>Gunneridae</taxon>
        <taxon>Pentapetalae</taxon>
        <taxon>rosids</taxon>
        <taxon>fabids</taxon>
        <taxon>Fabales</taxon>
        <taxon>Fabaceae</taxon>
        <taxon>Papilionoideae</taxon>
        <taxon>50 kb inversion clade</taxon>
        <taxon>dalbergioids sensu lato</taxon>
        <taxon>Dalbergieae</taxon>
        <taxon>Pterocarpus clade</taxon>
        <taxon>Arachis</taxon>
    </lineage>
</organism>
<dbReference type="AlphaFoldDB" id="A0A444ZSU2"/>
<feature type="domain" description="LysM" evidence="2">
    <location>
        <begin position="111"/>
        <end position="158"/>
    </location>
</feature>
<dbReference type="PANTHER" id="PTHR33734:SF11">
    <property type="entry name" value="LYSM DOMAIN-CONTAINING GPI-ANCHORED PROTEIN 2"/>
    <property type="match status" value="1"/>
</dbReference>
<name>A0A444ZSU2_ARAHY</name>